<dbReference type="EMBL" id="GL348714">
    <property type="protein sequence ID" value="EFH64409.1"/>
    <property type="molecule type" value="Genomic_DNA"/>
</dbReference>
<protein>
    <submittedName>
        <fullName evidence="1">Expressed protein</fullName>
    </submittedName>
</protein>
<dbReference type="AlphaFoldDB" id="D7KXC0"/>
<name>D7KXC0_ARALL</name>
<organism evidence="2">
    <name type="scientific">Arabidopsis lyrata subsp. lyrata</name>
    <name type="common">Lyre-leaved rock-cress</name>
    <dbReference type="NCBI Taxonomy" id="81972"/>
    <lineage>
        <taxon>Eukaryota</taxon>
        <taxon>Viridiplantae</taxon>
        <taxon>Streptophyta</taxon>
        <taxon>Embryophyta</taxon>
        <taxon>Tracheophyta</taxon>
        <taxon>Spermatophyta</taxon>
        <taxon>Magnoliopsida</taxon>
        <taxon>eudicotyledons</taxon>
        <taxon>Gunneridae</taxon>
        <taxon>Pentapetalae</taxon>
        <taxon>rosids</taxon>
        <taxon>malvids</taxon>
        <taxon>Brassicales</taxon>
        <taxon>Brassicaceae</taxon>
        <taxon>Camelineae</taxon>
        <taxon>Arabidopsis</taxon>
    </lineage>
</organism>
<proteinExistence type="predicted"/>
<evidence type="ECO:0000313" key="2">
    <source>
        <dbReference type="Proteomes" id="UP000008694"/>
    </source>
</evidence>
<evidence type="ECO:0000313" key="1">
    <source>
        <dbReference type="EMBL" id="EFH64409.1"/>
    </source>
</evidence>
<accession>D7KXC0</accession>
<dbReference type="Proteomes" id="UP000008694">
    <property type="component" value="Unassembled WGS sequence"/>
</dbReference>
<gene>
    <name evidence="1" type="ORF">ARALYDRAFT_338356</name>
</gene>
<dbReference type="Gramene" id="fgenesh1_pg.C_scaffold_2000455">
    <property type="protein sequence ID" value="fgenesh1_pg.C_scaffold_2000455"/>
    <property type="gene ID" value="fgenesh1_pg.C_scaffold_2000455"/>
</dbReference>
<reference evidence="2" key="1">
    <citation type="journal article" date="2011" name="Nat. Genet.">
        <title>The Arabidopsis lyrata genome sequence and the basis of rapid genome size change.</title>
        <authorList>
            <person name="Hu T.T."/>
            <person name="Pattyn P."/>
            <person name="Bakker E.G."/>
            <person name="Cao J."/>
            <person name="Cheng J.-F."/>
            <person name="Clark R.M."/>
            <person name="Fahlgren N."/>
            <person name="Fawcett J.A."/>
            <person name="Grimwood J."/>
            <person name="Gundlach H."/>
            <person name="Haberer G."/>
            <person name="Hollister J.D."/>
            <person name="Ossowski S."/>
            <person name="Ottilar R.P."/>
            <person name="Salamov A.A."/>
            <person name="Schneeberger K."/>
            <person name="Spannagl M."/>
            <person name="Wang X."/>
            <person name="Yang L."/>
            <person name="Nasrallah M.E."/>
            <person name="Bergelson J."/>
            <person name="Carrington J.C."/>
            <person name="Gaut B.S."/>
            <person name="Schmutz J."/>
            <person name="Mayer K.F.X."/>
            <person name="Van de Peer Y."/>
            <person name="Grigoriev I.V."/>
            <person name="Nordborg M."/>
            <person name="Weigel D."/>
            <person name="Guo Y.-L."/>
        </authorList>
    </citation>
    <scope>NUCLEOTIDE SEQUENCE [LARGE SCALE GENOMIC DNA]</scope>
    <source>
        <strain evidence="2">cv. MN47</strain>
    </source>
</reference>
<dbReference type="HOGENOM" id="CLU_1909516_0_0_1"/>
<keyword evidence="2" id="KW-1185">Reference proteome</keyword>
<sequence>MPTNRYTDEARFAAETEGYTKSGRLTCLHWWCSQIHKEWIKHERLLRMVIYGFIRAYRGDTRLVLGCTLSISAILIAGDLPNSLLIGTLIFSRALPRFLVPQGTTAFLGSQGTTAFLGSQGTTELQRDLSSSF</sequence>